<evidence type="ECO:0000256" key="3">
    <source>
        <dbReference type="ARBA" id="ARBA00022448"/>
    </source>
</evidence>
<evidence type="ECO:0000256" key="6">
    <source>
        <dbReference type="ARBA" id="ARBA00022816"/>
    </source>
</evidence>
<name>A0A8S9ZTY5_9BILA</name>
<evidence type="ECO:0000256" key="9">
    <source>
        <dbReference type="ARBA" id="ARBA00023242"/>
    </source>
</evidence>
<keyword evidence="4 10" id="KW-0963">Cytoplasm</keyword>
<keyword evidence="12" id="KW-1185">Reference proteome</keyword>
<keyword evidence="5 10" id="KW-0493">Microtubule</keyword>
<dbReference type="OrthoDB" id="5835212at2759"/>
<evidence type="ECO:0000256" key="8">
    <source>
        <dbReference type="ARBA" id="ARBA00023212"/>
    </source>
</evidence>
<keyword evidence="8 10" id="KW-0206">Cytoskeleton</keyword>
<evidence type="ECO:0000256" key="10">
    <source>
        <dbReference type="RuleBase" id="RU365010"/>
    </source>
</evidence>
<dbReference type="PANTHER" id="PTHR11886:SF35">
    <property type="entry name" value="DYNEIN LIGHT CHAIN"/>
    <property type="match status" value="1"/>
</dbReference>
<organism evidence="11 12">
    <name type="scientific">Meloidogyne graminicola</name>
    <dbReference type="NCBI Taxonomy" id="189291"/>
    <lineage>
        <taxon>Eukaryota</taxon>
        <taxon>Metazoa</taxon>
        <taxon>Ecdysozoa</taxon>
        <taxon>Nematoda</taxon>
        <taxon>Chromadorea</taxon>
        <taxon>Rhabditida</taxon>
        <taxon>Tylenchina</taxon>
        <taxon>Tylenchomorpha</taxon>
        <taxon>Tylenchoidea</taxon>
        <taxon>Meloidogynidae</taxon>
        <taxon>Meloidogyninae</taxon>
        <taxon>Meloidogyne</taxon>
    </lineage>
</organism>
<evidence type="ECO:0000256" key="7">
    <source>
        <dbReference type="ARBA" id="ARBA00022927"/>
    </source>
</evidence>
<keyword evidence="6" id="KW-0509">mRNA transport</keyword>
<evidence type="ECO:0000313" key="11">
    <source>
        <dbReference type="EMBL" id="KAF7636658.1"/>
    </source>
</evidence>
<evidence type="ECO:0000256" key="5">
    <source>
        <dbReference type="ARBA" id="ARBA00022701"/>
    </source>
</evidence>
<keyword evidence="3" id="KW-0813">Transport</keyword>
<dbReference type="GO" id="GO:0005868">
    <property type="term" value="C:cytoplasmic dynein complex"/>
    <property type="evidence" value="ECO:0007669"/>
    <property type="project" value="TreeGrafter"/>
</dbReference>
<evidence type="ECO:0000256" key="1">
    <source>
        <dbReference type="ARBA" id="ARBA00004123"/>
    </source>
</evidence>
<dbReference type="FunFam" id="3.30.740.10:FF:000005">
    <property type="entry name" value="Dynein light chain"/>
    <property type="match status" value="1"/>
</dbReference>
<dbReference type="Gene3D" id="3.30.740.10">
    <property type="entry name" value="Protein Inhibitor Of Neuronal Nitric Oxide Synthase"/>
    <property type="match status" value="1"/>
</dbReference>
<dbReference type="GO" id="GO:0005634">
    <property type="term" value="C:nucleus"/>
    <property type="evidence" value="ECO:0007669"/>
    <property type="project" value="UniProtKB-SubCell"/>
</dbReference>
<reference evidence="11" key="1">
    <citation type="journal article" date="2020" name="Ecol. Evol.">
        <title>Genome structure and content of the rice root-knot nematode (Meloidogyne graminicola).</title>
        <authorList>
            <person name="Phan N.T."/>
            <person name="Danchin E.G.J."/>
            <person name="Klopp C."/>
            <person name="Perfus-Barbeoch L."/>
            <person name="Kozlowski D.K."/>
            <person name="Koutsovoulos G.D."/>
            <person name="Lopez-Roques C."/>
            <person name="Bouchez O."/>
            <person name="Zahm M."/>
            <person name="Besnard G."/>
            <person name="Bellafiore S."/>
        </authorList>
    </citation>
    <scope>NUCLEOTIDE SEQUENCE</scope>
    <source>
        <strain evidence="11">VN-18</strain>
    </source>
</reference>
<proteinExistence type="inferred from homology"/>
<dbReference type="EMBL" id="JABEBT010000027">
    <property type="protein sequence ID" value="KAF7636658.1"/>
    <property type="molecule type" value="Genomic_DNA"/>
</dbReference>
<gene>
    <name evidence="11" type="ORF">Mgra_00003836</name>
</gene>
<comment type="subcellular location">
    <subcellularLocation>
        <location evidence="2 10">Cytoplasm</location>
        <location evidence="2 10">Cytoskeleton</location>
    </subcellularLocation>
    <subcellularLocation>
        <location evidence="1">Nucleus</location>
    </subcellularLocation>
</comment>
<dbReference type="Proteomes" id="UP000605970">
    <property type="component" value="Unassembled WGS sequence"/>
</dbReference>
<dbReference type="SMART" id="SM01375">
    <property type="entry name" value="Dynein_light"/>
    <property type="match status" value="1"/>
</dbReference>
<dbReference type="GO" id="GO:0005874">
    <property type="term" value="C:microtubule"/>
    <property type="evidence" value="ECO:0007669"/>
    <property type="project" value="UniProtKB-KW"/>
</dbReference>
<dbReference type="GO" id="GO:0045505">
    <property type="term" value="F:dynein intermediate chain binding"/>
    <property type="evidence" value="ECO:0007669"/>
    <property type="project" value="TreeGrafter"/>
</dbReference>
<dbReference type="GO" id="GO:0007017">
    <property type="term" value="P:microtubule-based process"/>
    <property type="evidence" value="ECO:0007669"/>
    <property type="project" value="InterPro"/>
</dbReference>
<dbReference type="Pfam" id="PF01221">
    <property type="entry name" value="Dynein_light"/>
    <property type="match status" value="1"/>
</dbReference>
<dbReference type="AlphaFoldDB" id="A0A8S9ZTY5"/>
<comment type="caution">
    <text evidence="11">The sequence shown here is derived from an EMBL/GenBank/DDBJ whole genome shotgun (WGS) entry which is preliminary data.</text>
</comment>
<evidence type="ECO:0000256" key="2">
    <source>
        <dbReference type="ARBA" id="ARBA00004245"/>
    </source>
</evidence>
<dbReference type="GO" id="GO:0015031">
    <property type="term" value="P:protein transport"/>
    <property type="evidence" value="ECO:0007669"/>
    <property type="project" value="UniProtKB-KW"/>
</dbReference>
<sequence>MITKMIGNKEINIIESEMSKEMDDEAIDCAILAVIKHTKQSDIAEYMVDKFNNKYGKYWCCLIGQGFGATYYHRLKHYICFDLDQLRITLFKTP</sequence>
<dbReference type="InterPro" id="IPR037177">
    <property type="entry name" value="DLC_sf"/>
</dbReference>
<evidence type="ECO:0000313" key="12">
    <source>
        <dbReference type="Proteomes" id="UP000605970"/>
    </source>
</evidence>
<accession>A0A8S9ZTY5</accession>
<keyword evidence="10" id="KW-0243">Dynein</keyword>
<keyword evidence="9" id="KW-0539">Nucleus</keyword>
<dbReference type="InterPro" id="IPR001372">
    <property type="entry name" value="Dynein_light_chain_typ-1/2"/>
</dbReference>
<comment type="similarity">
    <text evidence="10">Belongs to the dynein light chain family.</text>
</comment>
<protein>
    <recommendedName>
        <fullName evidence="10">Dynein light chain</fullName>
    </recommendedName>
</protein>
<dbReference type="PANTHER" id="PTHR11886">
    <property type="entry name" value="DYNEIN LIGHT CHAIN"/>
    <property type="match status" value="1"/>
</dbReference>
<dbReference type="GO" id="GO:0051028">
    <property type="term" value="P:mRNA transport"/>
    <property type="evidence" value="ECO:0007669"/>
    <property type="project" value="UniProtKB-KW"/>
</dbReference>
<keyword evidence="7" id="KW-0653">Protein transport</keyword>
<keyword evidence="10" id="KW-0505">Motor protein</keyword>
<evidence type="ECO:0000256" key="4">
    <source>
        <dbReference type="ARBA" id="ARBA00022490"/>
    </source>
</evidence>
<dbReference type="SUPFAM" id="SSF54648">
    <property type="entry name" value="DLC"/>
    <property type="match status" value="1"/>
</dbReference>